<accession>A0ABY4P877</accession>
<reference evidence="1" key="1">
    <citation type="journal article" date="2022" name="Int. J. Syst. Evol. Microbiol.">
        <title>Apilactobacillus apisilvae sp. nov., Nicolia spurrieriana gen. nov. sp. nov., Bombilactobacillus folatiphilus sp. nov. and Bombilactobacillus thymidiniphilus sp. nov., four new lactic acid bacterial isolates from stingless bees Tetragonula carbonaria and Austroplebeia australis.</title>
        <authorList>
            <person name="Oliphant S.A."/>
            <person name="Watson-Haigh N.S."/>
            <person name="Sumby K.M."/>
            <person name="Gardner J."/>
            <person name="Groom S."/>
            <person name="Jiranek V."/>
        </authorList>
    </citation>
    <scope>NUCLEOTIDE SEQUENCE</scope>
    <source>
        <strain evidence="1">SG4_D2</strain>
    </source>
</reference>
<gene>
    <name evidence="1" type="ORF">MOO45_06855</name>
</gene>
<organism evidence="1 2">
    <name type="scientific">Bombilactobacillus folatiphilus</name>
    <dbReference type="NCBI Taxonomy" id="2923362"/>
    <lineage>
        <taxon>Bacteria</taxon>
        <taxon>Bacillati</taxon>
        <taxon>Bacillota</taxon>
        <taxon>Bacilli</taxon>
        <taxon>Lactobacillales</taxon>
        <taxon>Lactobacillaceae</taxon>
        <taxon>Bombilactobacillus</taxon>
    </lineage>
</organism>
<evidence type="ECO:0000313" key="1">
    <source>
        <dbReference type="EMBL" id="UQS81904.1"/>
    </source>
</evidence>
<dbReference type="RefSeq" id="WP_249514172.1">
    <property type="nucleotide sequence ID" value="NZ_CP093366.1"/>
</dbReference>
<sequence length="233" mass="27243">MNQTQLHKAIYDWSLDKKGNIQAPEQGLPDVLQARKQYFTKFNLQPFTLMTYIFPVQEQINDIQTSFEEQWKQPWLPVEPEIWQFKSSPEQPLYEQTVMVAVIDYFLQQRGPNFYPSSSEQQSLWQSITDWQLSSDQQLLCPNSQLPPMVQQRVQAFAALDQQKITPFERLMYIWPDPKQLAITEKFFIQRTGQAWPPVDDQLLALRQGKLCTDYELAIIIAVIFGLQAKVVA</sequence>
<keyword evidence="2" id="KW-1185">Reference proteome</keyword>
<evidence type="ECO:0000313" key="2">
    <source>
        <dbReference type="Proteomes" id="UP000831495"/>
    </source>
</evidence>
<dbReference type="Proteomes" id="UP000831495">
    <property type="component" value="Chromosome"/>
</dbReference>
<protein>
    <submittedName>
        <fullName evidence="1">Uncharacterized protein</fullName>
    </submittedName>
</protein>
<name>A0ABY4P877_9LACO</name>
<proteinExistence type="predicted"/>
<dbReference type="EMBL" id="CP093366">
    <property type="protein sequence ID" value="UQS81904.1"/>
    <property type="molecule type" value="Genomic_DNA"/>
</dbReference>